<dbReference type="Proteomes" id="UP000006693">
    <property type="component" value="Chromosome 1"/>
</dbReference>
<feature type="region of interest" description="Disordered" evidence="1">
    <location>
        <begin position="1"/>
        <end position="60"/>
    </location>
</feature>
<dbReference type="EMBL" id="CP000010">
    <property type="protein sequence ID" value="AAU48454.1"/>
    <property type="molecule type" value="Genomic_DNA"/>
</dbReference>
<protein>
    <submittedName>
        <fullName evidence="2">Uncharacterized protein</fullName>
    </submittedName>
</protein>
<proteinExistence type="predicted"/>
<dbReference type="AlphaFoldDB" id="A0A0H2WHZ5"/>
<dbReference type="KEGG" id="bma:BMA3043"/>
<dbReference type="HOGENOM" id="CLU_2749975_0_0_4"/>
<gene>
    <name evidence="2" type="ordered locus">BMA3043</name>
</gene>
<evidence type="ECO:0000313" key="2">
    <source>
        <dbReference type="EMBL" id="AAU48454.1"/>
    </source>
</evidence>
<sequence length="70" mass="7739">MSKLGDSVVPNPKKTNAPPFSESERGTRQPRCAERAGVAPSHRVAPLRPPRASSRGARTQFWFYNTETLS</sequence>
<reference evidence="2 3" key="1">
    <citation type="journal article" date="2004" name="Proc. Natl. Acad. Sci. U.S.A.">
        <title>Structural flexibility in the Burkholderia mallei genome.</title>
        <authorList>
            <person name="Nierman W.C."/>
            <person name="DeShazer D."/>
            <person name="Kim H.S."/>
            <person name="Tettelin H."/>
            <person name="Nelson K.E."/>
            <person name="Feldblyum T."/>
            <person name="Ulrich R.L."/>
            <person name="Ronning C.M."/>
            <person name="Brinkac L.M."/>
            <person name="Daugherty S.C."/>
            <person name="Davidsen T.D."/>
            <person name="Deboy R.T."/>
            <person name="Dimitrov G."/>
            <person name="Dodson R.J."/>
            <person name="Durkin A.S."/>
            <person name="Gwinn M.L."/>
            <person name="Haft D.H."/>
            <person name="Khouri H."/>
            <person name="Kolonay J.F."/>
            <person name="Madupu R."/>
            <person name="Mohammoud Y."/>
            <person name="Nelson W.C."/>
            <person name="Radune D."/>
            <person name="Romero C.M."/>
            <person name="Sarria S."/>
            <person name="Selengut J."/>
            <person name="Shamblin C."/>
            <person name="Sullivan S.A."/>
            <person name="White O."/>
            <person name="Yu Y."/>
            <person name="Zafar N."/>
            <person name="Zhou L."/>
            <person name="Fraser C.M."/>
        </authorList>
    </citation>
    <scope>NUCLEOTIDE SEQUENCE [LARGE SCALE GENOMIC DNA]</scope>
    <source>
        <strain evidence="2 3">ATCC 23344</strain>
    </source>
</reference>
<evidence type="ECO:0000256" key="1">
    <source>
        <dbReference type="SAM" id="MobiDB-lite"/>
    </source>
</evidence>
<name>A0A0H2WHZ5_BURMA</name>
<keyword evidence="3" id="KW-1185">Reference proteome</keyword>
<organism evidence="2 3">
    <name type="scientific">Burkholderia mallei (strain ATCC 23344)</name>
    <dbReference type="NCBI Taxonomy" id="243160"/>
    <lineage>
        <taxon>Bacteria</taxon>
        <taxon>Pseudomonadati</taxon>
        <taxon>Pseudomonadota</taxon>
        <taxon>Betaproteobacteria</taxon>
        <taxon>Burkholderiales</taxon>
        <taxon>Burkholderiaceae</taxon>
        <taxon>Burkholderia</taxon>
        <taxon>pseudomallei group</taxon>
    </lineage>
</organism>
<accession>A0A0H2WHZ5</accession>
<feature type="compositionally biased region" description="Basic and acidic residues" evidence="1">
    <location>
        <begin position="22"/>
        <end position="34"/>
    </location>
</feature>
<evidence type="ECO:0000313" key="3">
    <source>
        <dbReference type="Proteomes" id="UP000006693"/>
    </source>
</evidence>